<feature type="chain" id="PRO_5019049166" evidence="2">
    <location>
        <begin position="33"/>
        <end position="95"/>
    </location>
</feature>
<keyword evidence="1" id="KW-1133">Transmembrane helix</keyword>
<gene>
    <name evidence="3" type="ORF">MiAbB_02834</name>
</gene>
<feature type="signal peptide" evidence="2">
    <location>
        <begin position="1"/>
        <end position="32"/>
    </location>
</feature>
<proteinExistence type="predicted"/>
<protein>
    <submittedName>
        <fullName evidence="3">Uncharacterized protein</fullName>
    </submittedName>
</protein>
<keyword evidence="2" id="KW-0732">Signal</keyword>
<dbReference type="EMBL" id="BIFY01000050">
    <property type="protein sequence ID" value="GCE60908.1"/>
    <property type="molecule type" value="Genomic_DNA"/>
</dbReference>
<evidence type="ECO:0000256" key="2">
    <source>
        <dbReference type="SAM" id="SignalP"/>
    </source>
</evidence>
<evidence type="ECO:0000313" key="4">
    <source>
        <dbReference type="Proteomes" id="UP000289660"/>
    </source>
</evidence>
<name>A0A402DFC6_MICAE</name>
<keyword evidence="1" id="KW-0812">Transmembrane</keyword>
<keyword evidence="1" id="KW-0472">Membrane</keyword>
<evidence type="ECO:0000313" key="3">
    <source>
        <dbReference type="EMBL" id="GCE60908.1"/>
    </source>
</evidence>
<dbReference type="AlphaFoldDB" id="A0A402DFC6"/>
<comment type="caution">
    <text evidence="3">The sequence shown here is derived from an EMBL/GenBank/DDBJ whole genome shotgun (WGS) entry which is preliminary data.</text>
</comment>
<reference evidence="4" key="1">
    <citation type="submission" date="2018-12" db="EMBL/GenBank/DDBJ databases">
        <title>Genome sequence of Microcystis aeruginosa NIES-4285.</title>
        <authorList>
            <person name="Tanabe Y."/>
        </authorList>
    </citation>
    <scope>NUCLEOTIDE SEQUENCE [LARGE SCALE GENOMIC DNA]</scope>
    <source>
        <strain evidence="4">NIES-4285</strain>
    </source>
</reference>
<feature type="transmembrane region" description="Helical" evidence="1">
    <location>
        <begin position="64"/>
        <end position="84"/>
    </location>
</feature>
<organism evidence="3 4">
    <name type="scientific">Microcystis aeruginosa NIES-4285</name>
    <dbReference type="NCBI Taxonomy" id="2497681"/>
    <lineage>
        <taxon>Bacteria</taxon>
        <taxon>Bacillati</taxon>
        <taxon>Cyanobacteriota</taxon>
        <taxon>Cyanophyceae</taxon>
        <taxon>Oscillatoriophycideae</taxon>
        <taxon>Chroococcales</taxon>
        <taxon>Microcystaceae</taxon>
        <taxon>Microcystis</taxon>
    </lineage>
</organism>
<dbReference type="Proteomes" id="UP000289660">
    <property type="component" value="Unassembled WGS sequence"/>
</dbReference>
<accession>A0A402DFC6</accession>
<sequence length="95" mass="9744">MTPLTIKHLAAKASFASIVIAGVLMSASSAYAADSDRDGLPDEWELAGRYGSIDWSGEVMPMAISLRMVLVAVVAALFAPIGVAQGMAGSSSPMS</sequence>
<evidence type="ECO:0000256" key="1">
    <source>
        <dbReference type="SAM" id="Phobius"/>
    </source>
</evidence>